<name>A0A2K3N5C9_TRIPR</name>
<keyword evidence="2" id="KW-0732">Signal</keyword>
<dbReference type="Gene3D" id="3.40.50.1110">
    <property type="entry name" value="SGNH hydrolase"/>
    <property type="match status" value="2"/>
</dbReference>
<proteinExistence type="inferred from homology"/>
<protein>
    <submittedName>
        <fullName evidence="3">GDSL esterase/lipase</fullName>
    </submittedName>
</protein>
<feature type="signal peptide" evidence="2">
    <location>
        <begin position="1"/>
        <end position="26"/>
    </location>
</feature>
<dbReference type="Pfam" id="PF00657">
    <property type="entry name" value="Lipase_GDSL"/>
    <property type="match status" value="1"/>
</dbReference>
<accession>A0A2K3N5C9</accession>
<dbReference type="SUPFAM" id="SSF52266">
    <property type="entry name" value="SGNH hydrolase"/>
    <property type="match status" value="1"/>
</dbReference>
<sequence>MKLLLSPLVTLFCLATILISLHYCNAVNLPNNETVPALIVFGDSIVDSGNNNYIKTGFKCNFLPYGQDFGGGNQPTGRFSNGLVLSDIIASKFGVKKLLPAYLDPNLQLQDLLTGVSFASGDQLNMFKEYKNKIKEEVGEERMKMIISKSVYIICIGSNDIANTYAQTPYRRFNYDIPSYTDLLASYSSNFLQELYGLGARRIGVIDTKLVYLDSYHPLMYLVQNPAKYGFDVADRGCCGTGDLEVSIFCNQYSSSICSNSSRYIFWDSYHPTQEAYNLLCSMVIDDKIKDFF</sequence>
<dbReference type="PANTHER" id="PTHR45642">
    <property type="entry name" value="GDSL ESTERASE/LIPASE EXL3"/>
    <property type="match status" value="1"/>
</dbReference>
<dbReference type="AlphaFoldDB" id="A0A2K3N5C9"/>
<gene>
    <name evidence="3" type="ORF">L195_g021431</name>
</gene>
<evidence type="ECO:0000256" key="2">
    <source>
        <dbReference type="SAM" id="SignalP"/>
    </source>
</evidence>
<feature type="chain" id="PRO_5014317876" evidence="2">
    <location>
        <begin position="27"/>
        <end position="293"/>
    </location>
</feature>
<dbReference type="Proteomes" id="UP000236291">
    <property type="component" value="Unassembled WGS sequence"/>
</dbReference>
<dbReference type="PANTHER" id="PTHR45642:SF77">
    <property type="entry name" value="GDSL-LIKE LIPASE_ACYLHYDROLASE"/>
    <property type="match status" value="1"/>
</dbReference>
<reference evidence="3 4" key="2">
    <citation type="journal article" date="2017" name="Front. Plant Sci.">
        <title>Gene Classification and Mining of Molecular Markers Useful in Red Clover (Trifolium pratense) Breeding.</title>
        <authorList>
            <person name="Istvanek J."/>
            <person name="Dluhosova J."/>
            <person name="Dluhos P."/>
            <person name="Patkova L."/>
            <person name="Nedelnik J."/>
            <person name="Repkova J."/>
        </authorList>
    </citation>
    <scope>NUCLEOTIDE SEQUENCE [LARGE SCALE GENOMIC DNA]</scope>
    <source>
        <strain evidence="4">cv. Tatra</strain>
        <tissue evidence="3">Young leaves</tissue>
    </source>
</reference>
<dbReference type="InterPro" id="IPR035669">
    <property type="entry name" value="SGNH_plant_lipase-like"/>
</dbReference>
<dbReference type="InterPro" id="IPR001087">
    <property type="entry name" value="GDSL"/>
</dbReference>
<dbReference type="InterPro" id="IPR050592">
    <property type="entry name" value="GDSL_lipolytic_enzyme"/>
</dbReference>
<evidence type="ECO:0000313" key="3">
    <source>
        <dbReference type="EMBL" id="PNX98189.1"/>
    </source>
</evidence>
<evidence type="ECO:0000256" key="1">
    <source>
        <dbReference type="ARBA" id="ARBA00008668"/>
    </source>
</evidence>
<comment type="caution">
    <text evidence="3">The sequence shown here is derived from an EMBL/GenBank/DDBJ whole genome shotgun (WGS) entry which is preliminary data.</text>
</comment>
<dbReference type="InterPro" id="IPR036514">
    <property type="entry name" value="SGNH_hydro_sf"/>
</dbReference>
<dbReference type="CDD" id="cd01837">
    <property type="entry name" value="SGNH_plant_lipase_like"/>
    <property type="match status" value="1"/>
</dbReference>
<dbReference type="GO" id="GO:0005576">
    <property type="term" value="C:extracellular region"/>
    <property type="evidence" value="ECO:0007669"/>
    <property type="project" value="TreeGrafter"/>
</dbReference>
<dbReference type="EMBL" id="ASHM01016379">
    <property type="protein sequence ID" value="PNX98189.1"/>
    <property type="molecule type" value="Genomic_DNA"/>
</dbReference>
<reference evidence="3 4" key="1">
    <citation type="journal article" date="2014" name="Am. J. Bot.">
        <title>Genome assembly and annotation for red clover (Trifolium pratense; Fabaceae).</title>
        <authorList>
            <person name="Istvanek J."/>
            <person name="Jaros M."/>
            <person name="Krenek A."/>
            <person name="Repkova J."/>
        </authorList>
    </citation>
    <scope>NUCLEOTIDE SEQUENCE [LARGE SCALE GENOMIC DNA]</scope>
    <source>
        <strain evidence="4">cv. Tatra</strain>
        <tissue evidence="3">Young leaves</tissue>
    </source>
</reference>
<dbReference type="GO" id="GO:0016788">
    <property type="term" value="F:hydrolase activity, acting on ester bonds"/>
    <property type="evidence" value="ECO:0007669"/>
    <property type="project" value="InterPro"/>
</dbReference>
<dbReference type="STRING" id="57577.A0A2K3N5C9"/>
<evidence type="ECO:0000313" key="4">
    <source>
        <dbReference type="Proteomes" id="UP000236291"/>
    </source>
</evidence>
<comment type="similarity">
    <text evidence="1">Belongs to the 'GDSL' lipolytic enzyme family.</text>
</comment>
<organism evidence="3 4">
    <name type="scientific">Trifolium pratense</name>
    <name type="common">Red clover</name>
    <dbReference type="NCBI Taxonomy" id="57577"/>
    <lineage>
        <taxon>Eukaryota</taxon>
        <taxon>Viridiplantae</taxon>
        <taxon>Streptophyta</taxon>
        <taxon>Embryophyta</taxon>
        <taxon>Tracheophyta</taxon>
        <taxon>Spermatophyta</taxon>
        <taxon>Magnoliopsida</taxon>
        <taxon>eudicotyledons</taxon>
        <taxon>Gunneridae</taxon>
        <taxon>Pentapetalae</taxon>
        <taxon>rosids</taxon>
        <taxon>fabids</taxon>
        <taxon>Fabales</taxon>
        <taxon>Fabaceae</taxon>
        <taxon>Papilionoideae</taxon>
        <taxon>50 kb inversion clade</taxon>
        <taxon>NPAAA clade</taxon>
        <taxon>Hologalegina</taxon>
        <taxon>IRL clade</taxon>
        <taxon>Trifolieae</taxon>
        <taxon>Trifolium</taxon>
    </lineage>
</organism>